<sequence length="168" mass="18837">VVFKVPTWYGFSRCAVLLLISWYMLYNWNVSNGVCRCWGKAKASQEDAEETNSVESVGFCNVLPLIAVAYLHGTLAIYDLSSQVLRHKCQHQAGIVKLQWEESSSVVSTCSLDGAVRLWDARSGTMVSEYRGHQAEILDFTLNREASMAVTVSGDHRAKVFCLQRPDR</sequence>
<keyword evidence="4" id="KW-0812">Transmembrane</keyword>
<gene>
    <name evidence="6" type="ORF">GSONMT00051374001</name>
</gene>
<keyword evidence="4" id="KW-0472">Membrane</keyword>
<organism evidence="6 7">
    <name type="scientific">Oncorhynchus mykiss</name>
    <name type="common">Rainbow trout</name>
    <name type="synonym">Salmo gairdneri</name>
    <dbReference type="NCBI Taxonomy" id="8022"/>
    <lineage>
        <taxon>Eukaryota</taxon>
        <taxon>Metazoa</taxon>
        <taxon>Chordata</taxon>
        <taxon>Craniata</taxon>
        <taxon>Vertebrata</taxon>
        <taxon>Euteleostomi</taxon>
        <taxon>Actinopterygii</taxon>
        <taxon>Neopterygii</taxon>
        <taxon>Teleostei</taxon>
        <taxon>Protacanthopterygii</taxon>
        <taxon>Salmoniformes</taxon>
        <taxon>Salmonidae</taxon>
        <taxon>Salmoninae</taxon>
        <taxon>Oncorhynchus</taxon>
    </lineage>
</organism>
<feature type="non-terminal residue" evidence="6">
    <location>
        <position position="1"/>
    </location>
</feature>
<evidence type="ECO:0000256" key="4">
    <source>
        <dbReference type="SAM" id="Phobius"/>
    </source>
</evidence>
<name>A0A060YUI5_ONCMY</name>
<dbReference type="PROSITE" id="PS50082">
    <property type="entry name" value="WD_REPEATS_2"/>
    <property type="match status" value="1"/>
</dbReference>
<dbReference type="Gene3D" id="2.130.10.10">
    <property type="entry name" value="YVTN repeat-like/Quinoprotein amine dehydrogenase"/>
    <property type="match status" value="1"/>
</dbReference>
<dbReference type="Proteomes" id="UP000193380">
    <property type="component" value="Unassembled WGS sequence"/>
</dbReference>
<proteinExistence type="predicted"/>
<evidence type="ECO:0000256" key="2">
    <source>
        <dbReference type="ARBA" id="ARBA00022737"/>
    </source>
</evidence>
<evidence type="ECO:0000313" key="6">
    <source>
        <dbReference type="EMBL" id="CDQ95548.1"/>
    </source>
</evidence>
<dbReference type="PANTHER" id="PTHR19857:SF8">
    <property type="entry name" value="ANGIO-ASSOCIATED MIGRATORY CELL PROTEIN"/>
    <property type="match status" value="1"/>
</dbReference>
<dbReference type="PROSITE" id="PS00678">
    <property type="entry name" value="WD_REPEATS_1"/>
    <property type="match status" value="1"/>
</dbReference>
<dbReference type="InterPro" id="IPR015943">
    <property type="entry name" value="WD40/YVTN_repeat-like_dom_sf"/>
</dbReference>
<dbReference type="Pfam" id="PF12894">
    <property type="entry name" value="ANAPC4_WD40"/>
    <property type="match status" value="1"/>
</dbReference>
<dbReference type="AlphaFoldDB" id="A0A060YUI5"/>
<feature type="repeat" description="WD" evidence="3">
    <location>
        <begin position="88"/>
        <end position="129"/>
    </location>
</feature>
<feature type="transmembrane region" description="Helical" evidence="4">
    <location>
        <begin position="6"/>
        <end position="26"/>
    </location>
</feature>
<reference evidence="6" key="2">
    <citation type="submission" date="2014-03" db="EMBL/GenBank/DDBJ databases">
        <authorList>
            <person name="Genoscope - CEA"/>
        </authorList>
    </citation>
    <scope>NUCLEOTIDE SEQUENCE</scope>
</reference>
<evidence type="ECO:0000256" key="3">
    <source>
        <dbReference type="PROSITE-ProRule" id="PRU00221"/>
    </source>
</evidence>
<accession>A0A060YUI5</accession>
<keyword evidence="2" id="KW-0677">Repeat</keyword>
<keyword evidence="4" id="KW-1133">Transmembrane helix</keyword>
<dbReference type="InterPro" id="IPR024977">
    <property type="entry name" value="Apc4-like_WD40_dom"/>
</dbReference>
<evidence type="ECO:0000259" key="5">
    <source>
        <dbReference type="Pfam" id="PF12894"/>
    </source>
</evidence>
<keyword evidence="1 3" id="KW-0853">WD repeat</keyword>
<dbReference type="STRING" id="8022.A0A060YUI5"/>
<dbReference type="InterPro" id="IPR036322">
    <property type="entry name" value="WD40_repeat_dom_sf"/>
</dbReference>
<dbReference type="PROSITE" id="PS50294">
    <property type="entry name" value="WD_REPEATS_REGION"/>
    <property type="match status" value="1"/>
</dbReference>
<dbReference type="InterPro" id="IPR001680">
    <property type="entry name" value="WD40_rpt"/>
</dbReference>
<evidence type="ECO:0000313" key="7">
    <source>
        <dbReference type="Proteomes" id="UP000193380"/>
    </source>
</evidence>
<dbReference type="PANTHER" id="PTHR19857">
    <property type="entry name" value="MITOCHONDRIAL DIVISION PROTEIN 1-RELATED"/>
    <property type="match status" value="1"/>
</dbReference>
<dbReference type="EMBL" id="FR921573">
    <property type="protein sequence ID" value="CDQ95548.1"/>
    <property type="molecule type" value="Genomic_DNA"/>
</dbReference>
<feature type="domain" description="Anaphase-promoting complex subunit 4-like WD40" evidence="5">
    <location>
        <begin position="59"/>
        <end position="137"/>
    </location>
</feature>
<dbReference type="SMART" id="SM00320">
    <property type="entry name" value="WD40"/>
    <property type="match status" value="3"/>
</dbReference>
<dbReference type="InterPro" id="IPR019775">
    <property type="entry name" value="WD40_repeat_CS"/>
</dbReference>
<dbReference type="SUPFAM" id="SSF50978">
    <property type="entry name" value="WD40 repeat-like"/>
    <property type="match status" value="1"/>
</dbReference>
<dbReference type="InterPro" id="IPR051179">
    <property type="entry name" value="WD_repeat_multifunction"/>
</dbReference>
<protein>
    <recommendedName>
        <fullName evidence="5">Anaphase-promoting complex subunit 4-like WD40 domain-containing protein</fullName>
    </recommendedName>
</protein>
<dbReference type="PaxDb" id="8022-A0A060YUI5"/>
<dbReference type="GO" id="GO:0005829">
    <property type="term" value="C:cytosol"/>
    <property type="evidence" value="ECO:0007669"/>
    <property type="project" value="TreeGrafter"/>
</dbReference>
<reference evidence="6" key="1">
    <citation type="journal article" date="2014" name="Nat. Commun.">
        <title>The rainbow trout genome provides novel insights into evolution after whole-genome duplication in vertebrates.</title>
        <authorList>
            <person name="Berthelot C."/>
            <person name="Brunet F."/>
            <person name="Chalopin D."/>
            <person name="Juanchich A."/>
            <person name="Bernard M."/>
            <person name="Noel B."/>
            <person name="Bento P."/>
            <person name="Da Silva C."/>
            <person name="Labadie K."/>
            <person name="Alberti A."/>
            <person name="Aury J.M."/>
            <person name="Louis A."/>
            <person name="Dehais P."/>
            <person name="Bardou P."/>
            <person name="Montfort J."/>
            <person name="Klopp C."/>
            <person name="Cabau C."/>
            <person name="Gaspin C."/>
            <person name="Thorgaard G.H."/>
            <person name="Boussaha M."/>
            <person name="Quillet E."/>
            <person name="Guyomard R."/>
            <person name="Galiana D."/>
            <person name="Bobe J."/>
            <person name="Volff J.N."/>
            <person name="Genet C."/>
            <person name="Wincker P."/>
            <person name="Jaillon O."/>
            <person name="Roest Crollius H."/>
            <person name="Guiguen Y."/>
        </authorList>
    </citation>
    <scope>NUCLEOTIDE SEQUENCE [LARGE SCALE GENOMIC DNA]</scope>
</reference>
<evidence type="ECO:0000256" key="1">
    <source>
        <dbReference type="ARBA" id="ARBA00022574"/>
    </source>
</evidence>